<keyword evidence="3" id="KW-0808">Transferase</keyword>
<dbReference type="SUPFAM" id="SSF53756">
    <property type="entry name" value="UDP-Glycosyltransferase/glycogen phosphorylase"/>
    <property type="match status" value="1"/>
</dbReference>
<keyword evidence="5" id="KW-0732">Signal</keyword>
<evidence type="ECO:0000256" key="1">
    <source>
        <dbReference type="ARBA" id="ARBA00009995"/>
    </source>
</evidence>
<dbReference type="InterPro" id="IPR002213">
    <property type="entry name" value="UDP_glucos_trans"/>
</dbReference>
<dbReference type="OrthoDB" id="5835829at2759"/>
<dbReference type="AlphaFoldDB" id="A0A9N9XD99"/>
<organism evidence="6 7">
    <name type="scientific">Diabrotica balteata</name>
    <name type="common">Banded cucumber beetle</name>
    <dbReference type="NCBI Taxonomy" id="107213"/>
    <lineage>
        <taxon>Eukaryota</taxon>
        <taxon>Metazoa</taxon>
        <taxon>Ecdysozoa</taxon>
        <taxon>Arthropoda</taxon>
        <taxon>Hexapoda</taxon>
        <taxon>Insecta</taxon>
        <taxon>Pterygota</taxon>
        <taxon>Neoptera</taxon>
        <taxon>Endopterygota</taxon>
        <taxon>Coleoptera</taxon>
        <taxon>Polyphaga</taxon>
        <taxon>Cucujiformia</taxon>
        <taxon>Chrysomeloidea</taxon>
        <taxon>Chrysomelidae</taxon>
        <taxon>Galerucinae</taxon>
        <taxon>Diabroticina</taxon>
        <taxon>Diabroticites</taxon>
        <taxon>Diabrotica</taxon>
    </lineage>
</organism>
<dbReference type="GO" id="GO:0008194">
    <property type="term" value="F:UDP-glycosyltransferase activity"/>
    <property type="evidence" value="ECO:0007669"/>
    <property type="project" value="InterPro"/>
</dbReference>
<evidence type="ECO:0000313" key="7">
    <source>
        <dbReference type="Proteomes" id="UP001153709"/>
    </source>
</evidence>
<evidence type="ECO:0000256" key="5">
    <source>
        <dbReference type="SAM" id="SignalP"/>
    </source>
</evidence>
<evidence type="ECO:0000256" key="3">
    <source>
        <dbReference type="ARBA" id="ARBA00022679"/>
    </source>
</evidence>
<feature type="signal peptide" evidence="5">
    <location>
        <begin position="1"/>
        <end position="16"/>
    </location>
</feature>
<reference evidence="6" key="1">
    <citation type="submission" date="2022-01" db="EMBL/GenBank/DDBJ databases">
        <authorList>
            <person name="King R."/>
        </authorList>
    </citation>
    <scope>NUCLEOTIDE SEQUENCE</scope>
</reference>
<dbReference type="EMBL" id="OU898280">
    <property type="protein sequence ID" value="CAG9834820.1"/>
    <property type="molecule type" value="Genomic_DNA"/>
</dbReference>
<dbReference type="CDD" id="cd03784">
    <property type="entry name" value="GT1_Gtf-like"/>
    <property type="match status" value="1"/>
</dbReference>
<keyword evidence="4" id="KW-1133">Transmembrane helix</keyword>
<dbReference type="PANTHER" id="PTHR48043">
    <property type="entry name" value="EG:EG0003.4 PROTEIN-RELATED"/>
    <property type="match status" value="1"/>
</dbReference>
<accession>A0A9N9XD99</accession>
<dbReference type="PANTHER" id="PTHR48043:SF159">
    <property type="entry name" value="EG:EG0003.4 PROTEIN-RELATED"/>
    <property type="match status" value="1"/>
</dbReference>
<name>A0A9N9XD99_DIABA</name>
<feature type="chain" id="PRO_5040502429" evidence="5">
    <location>
        <begin position="17"/>
        <end position="538"/>
    </location>
</feature>
<evidence type="ECO:0000256" key="4">
    <source>
        <dbReference type="SAM" id="Phobius"/>
    </source>
</evidence>
<protein>
    <submittedName>
        <fullName evidence="6">Uncharacterized protein</fullName>
    </submittedName>
</protein>
<keyword evidence="4" id="KW-0812">Transmembrane</keyword>
<dbReference type="Proteomes" id="UP001153709">
    <property type="component" value="Chromosome 5"/>
</dbReference>
<comment type="similarity">
    <text evidence="1">Belongs to the UDP-glycosyltransferase family.</text>
</comment>
<keyword evidence="7" id="KW-1185">Reference proteome</keyword>
<dbReference type="InterPro" id="IPR050271">
    <property type="entry name" value="UDP-glycosyltransferase"/>
</dbReference>
<gene>
    <name evidence="6" type="ORF">DIABBA_LOCUS8085</name>
</gene>
<keyword evidence="4" id="KW-0472">Membrane</keyword>
<feature type="transmembrane region" description="Helical" evidence="4">
    <location>
        <begin position="475"/>
        <end position="494"/>
    </location>
</feature>
<dbReference type="Pfam" id="PF00201">
    <property type="entry name" value="UDPGT"/>
    <property type="match status" value="1"/>
</dbReference>
<keyword evidence="2" id="KW-0328">Glycosyltransferase</keyword>
<proteinExistence type="inferred from homology"/>
<dbReference type="Gene3D" id="3.40.50.2000">
    <property type="entry name" value="Glycogen Phosphorylase B"/>
    <property type="match status" value="2"/>
</dbReference>
<evidence type="ECO:0000313" key="6">
    <source>
        <dbReference type="EMBL" id="CAG9834820.1"/>
    </source>
</evidence>
<evidence type="ECO:0000256" key="2">
    <source>
        <dbReference type="ARBA" id="ARBA00022676"/>
    </source>
</evidence>
<sequence length="538" mass="61120">MLKFLLLSMLIWTVQSSRILGIFPTPVSDNIMIGSRLMTELARKGHHVTFVTVADLIPQPNENVTYVNIDNEWEIGIKINVSFADRTRMGFIRRTAWYFSLGYDVTDMLFSDKAFQSIIKSGEKFDLVIAEYLANEAIVGVAKVFEAPIILVSPTPSSTLMTDLFAAPAPPSYVPNPLTAHTSDMSYFERINNFMCNIFVERYQYILALPWQQDLLNKFIDPKLSLSDLVENISLILLNSHPIVTEAVPLTPNMIEVGGMHISFPKRVPNQAEGFINNAPDGAIYVTLDPNLNHFNYLGPDRVARILDIFGRFKQRFVWNLPEPPKEYDEDKFMFVKDVVHQDFLGHYNIIGSILDGNLLRIMEAVQFGIPFVGVPLLTEHKPNIARAVRDGYGIEVSLEDIDGENMFKALTEIVENPLYKAYAEAAGLFFIDHQVSPIDKAVYWAEYVLRHRGARHLQSPGVQLPLFKRRLIDVVILLTIIDIILFLIFYYIFKRLLRCAINTLRKRNVGKYDTLDDSCEESQEGSVKGLYVGVKDG</sequence>